<dbReference type="InterPro" id="IPR007269">
    <property type="entry name" value="ICMT_MeTrfase"/>
</dbReference>
<name>A0ABD3VML0_SINWO</name>
<comment type="similarity">
    <text evidence="3 13">Belongs to the class VI-like SAM-binding methyltransferase superfamily. Isoprenylcysteine carboxyl methyltransferase family.</text>
</comment>
<evidence type="ECO:0000256" key="13">
    <source>
        <dbReference type="RuleBase" id="RU362022"/>
    </source>
</evidence>
<feature type="transmembrane region" description="Helical" evidence="13">
    <location>
        <begin position="222"/>
        <end position="245"/>
    </location>
</feature>
<accession>A0ABD3VML0</accession>
<comment type="catalytic activity">
    <reaction evidence="1 13">
        <text>[protein]-C-terminal S-[(2E,6E)-farnesyl]-L-cysteine + S-adenosyl-L-methionine = [protein]-C-terminal S-[(2E,6E)-farnesyl]-L-cysteine methyl ester + S-adenosyl-L-homocysteine</text>
        <dbReference type="Rhea" id="RHEA:21672"/>
        <dbReference type="Rhea" id="RHEA-COMP:12125"/>
        <dbReference type="Rhea" id="RHEA-COMP:12126"/>
        <dbReference type="ChEBI" id="CHEBI:57856"/>
        <dbReference type="ChEBI" id="CHEBI:59789"/>
        <dbReference type="ChEBI" id="CHEBI:90510"/>
        <dbReference type="ChEBI" id="CHEBI:90511"/>
        <dbReference type="EC" id="2.1.1.100"/>
    </reaction>
</comment>
<comment type="caution">
    <text evidence="14">The sequence shown here is derived from an EMBL/GenBank/DDBJ whole genome shotgun (WGS) entry which is preliminary data.</text>
</comment>
<evidence type="ECO:0000256" key="3">
    <source>
        <dbReference type="ARBA" id="ARBA00009140"/>
    </source>
</evidence>
<dbReference type="Gene3D" id="1.20.120.1630">
    <property type="match status" value="1"/>
</dbReference>
<evidence type="ECO:0000256" key="7">
    <source>
        <dbReference type="ARBA" id="ARBA00022691"/>
    </source>
</evidence>
<keyword evidence="6" id="KW-0808">Transferase</keyword>
<keyword evidence="8 13" id="KW-0812">Transmembrane</keyword>
<dbReference type="InterPro" id="IPR025770">
    <property type="entry name" value="PPMT_MeTrfase"/>
</dbReference>
<evidence type="ECO:0000256" key="9">
    <source>
        <dbReference type="ARBA" id="ARBA00022989"/>
    </source>
</evidence>
<keyword evidence="15" id="KW-1185">Reference proteome</keyword>
<feature type="transmembrane region" description="Helical" evidence="13">
    <location>
        <begin position="43"/>
        <end position="60"/>
    </location>
</feature>
<gene>
    <name evidence="14" type="ORF">ACJMK2_008576</name>
</gene>
<dbReference type="EMBL" id="JBJQND010000011">
    <property type="protein sequence ID" value="KAL3862620.1"/>
    <property type="molecule type" value="Genomic_DNA"/>
</dbReference>
<organism evidence="14 15">
    <name type="scientific">Sinanodonta woodiana</name>
    <name type="common">Chinese pond mussel</name>
    <name type="synonym">Anodonta woodiana</name>
    <dbReference type="NCBI Taxonomy" id="1069815"/>
    <lineage>
        <taxon>Eukaryota</taxon>
        <taxon>Metazoa</taxon>
        <taxon>Spiralia</taxon>
        <taxon>Lophotrochozoa</taxon>
        <taxon>Mollusca</taxon>
        <taxon>Bivalvia</taxon>
        <taxon>Autobranchia</taxon>
        <taxon>Heteroconchia</taxon>
        <taxon>Palaeoheterodonta</taxon>
        <taxon>Unionida</taxon>
        <taxon>Unionoidea</taxon>
        <taxon>Unionidae</taxon>
        <taxon>Unioninae</taxon>
        <taxon>Sinanodonta</taxon>
    </lineage>
</organism>
<protein>
    <recommendedName>
        <fullName evidence="12 13">Protein-S-isoprenylcysteine O-methyltransferase</fullName>
        <ecNumber evidence="4 13">2.1.1.100</ecNumber>
    </recommendedName>
</protein>
<feature type="transmembrane region" description="Helical" evidence="13">
    <location>
        <begin position="12"/>
        <end position="31"/>
    </location>
</feature>
<evidence type="ECO:0000256" key="2">
    <source>
        <dbReference type="ARBA" id="ARBA00004141"/>
    </source>
</evidence>
<keyword evidence="7 13" id="KW-0949">S-adenosyl-L-methionine</keyword>
<dbReference type="GO" id="GO:0005789">
    <property type="term" value="C:endoplasmic reticulum membrane"/>
    <property type="evidence" value="ECO:0007669"/>
    <property type="project" value="UniProtKB-SubCell"/>
</dbReference>
<comment type="subcellular location">
    <subcellularLocation>
        <location evidence="13">Endoplasmic reticulum membrane</location>
        <topology evidence="13">Multi-pass membrane protein</topology>
    </subcellularLocation>
    <subcellularLocation>
        <location evidence="2">Membrane</location>
        <topology evidence="2">Multi-pass membrane protein</topology>
    </subcellularLocation>
</comment>
<evidence type="ECO:0000256" key="6">
    <source>
        <dbReference type="ARBA" id="ARBA00022679"/>
    </source>
</evidence>
<evidence type="ECO:0000256" key="8">
    <source>
        <dbReference type="ARBA" id="ARBA00022692"/>
    </source>
</evidence>
<evidence type="ECO:0000313" key="15">
    <source>
        <dbReference type="Proteomes" id="UP001634394"/>
    </source>
</evidence>
<keyword evidence="13" id="KW-0256">Endoplasmic reticulum</keyword>
<evidence type="ECO:0000256" key="5">
    <source>
        <dbReference type="ARBA" id="ARBA00022603"/>
    </source>
</evidence>
<feature type="transmembrane region" description="Helical" evidence="13">
    <location>
        <begin position="72"/>
        <end position="91"/>
    </location>
</feature>
<dbReference type="PANTHER" id="PTHR12714">
    <property type="entry name" value="PROTEIN-S ISOPRENYLCYSTEINE O-METHYLTRANSFERASE"/>
    <property type="match status" value="1"/>
</dbReference>
<comment type="function">
    <text evidence="11">Catalyzes the post-translational methylation of isoprenylated C-terminal cysteine residues.</text>
</comment>
<evidence type="ECO:0000256" key="10">
    <source>
        <dbReference type="ARBA" id="ARBA00023136"/>
    </source>
</evidence>
<evidence type="ECO:0000256" key="1">
    <source>
        <dbReference type="ARBA" id="ARBA00001450"/>
    </source>
</evidence>
<dbReference type="AlphaFoldDB" id="A0ABD3VML0"/>
<keyword evidence="10 13" id="KW-0472">Membrane</keyword>
<keyword evidence="5 13" id="KW-0489">Methyltransferase</keyword>
<evidence type="ECO:0000256" key="11">
    <source>
        <dbReference type="ARBA" id="ARBA00023572"/>
    </source>
</evidence>
<evidence type="ECO:0000256" key="4">
    <source>
        <dbReference type="ARBA" id="ARBA00012151"/>
    </source>
</evidence>
<evidence type="ECO:0000313" key="14">
    <source>
        <dbReference type="EMBL" id="KAL3862620.1"/>
    </source>
</evidence>
<dbReference type="Proteomes" id="UP001634394">
    <property type="component" value="Unassembled WGS sequence"/>
</dbReference>
<dbReference type="PANTHER" id="PTHR12714:SF9">
    <property type="entry name" value="PROTEIN-S-ISOPRENYLCYSTEINE O-METHYLTRANSFERASE"/>
    <property type="match status" value="1"/>
</dbReference>
<dbReference type="EC" id="2.1.1.100" evidence="4 13"/>
<reference evidence="14 15" key="1">
    <citation type="submission" date="2024-11" db="EMBL/GenBank/DDBJ databases">
        <title>Chromosome-level genome assembly of the freshwater bivalve Anodonta woodiana.</title>
        <authorList>
            <person name="Chen X."/>
        </authorList>
    </citation>
    <scope>NUCLEOTIDE SEQUENCE [LARGE SCALE GENOMIC DNA]</scope>
    <source>
        <strain evidence="14">MN2024</strain>
        <tissue evidence="14">Gills</tissue>
    </source>
</reference>
<sequence>MAALCREGRTSLICFLAGGSLFLTSLIGLLGQTLEYIWEDFKIYIIFIYIVTFNAILLLIYKVNDYHSLYKVGVRGGFLGCAFALGLMIAFSGSAWIHFGCYLAAISFFHWSEYFVTAFANPKTLTLDSYLLDHSREYKLAALCSLIEFVLELYIFPGLKQLSYISTIGLFLVVGGDTLRKASMYTASTNFNHYVQYEKQEGHILVTWGVYSLFRHPAYVGWFYWSIGTQILLCNPICLVGYTLASWRFFKERVQEEEIYLLNFFGEDYVDYQKRVGTGLPFINGYRGQV</sequence>
<dbReference type="GO" id="GO:0004671">
    <property type="term" value="F:protein C-terminal S-isoprenylcysteine carboxyl O-methyltransferase activity"/>
    <property type="evidence" value="ECO:0007669"/>
    <property type="project" value="UniProtKB-EC"/>
</dbReference>
<proteinExistence type="inferred from homology"/>
<dbReference type="PROSITE" id="PS51564">
    <property type="entry name" value="SAM_ICMT"/>
    <property type="match status" value="1"/>
</dbReference>
<dbReference type="GO" id="GO:0032259">
    <property type="term" value="P:methylation"/>
    <property type="evidence" value="ECO:0007669"/>
    <property type="project" value="UniProtKB-KW"/>
</dbReference>
<keyword evidence="9 13" id="KW-1133">Transmembrane helix</keyword>
<dbReference type="Pfam" id="PF04140">
    <property type="entry name" value="ICMT"/>
    <property type="match status" value="1"/>
</dbReference>
<evidence type="ECO:0000256" key="12">
    <source>
        <dbReference type="ARBA" id="ARBA00023656"/>
    </source>
</evidence>